<evidence type="ECO:0000313" key="3">
    <source>
        <dbReference type="Proteomes" id="UP000002215"/>
    </source>
</evidence>
<protein>
    <recommendedName>
        <fullName evidence="1">YopX protein domain-containing protein</fullName>
    </recommendedName>
</protein>
<dbReference type="SUPFAM" id="SSF159006">
    <property type="entry name" value="YopX-like"/>
    <property type="match status" value="1"/>
</dbReference>
<dbReference type="NCBIfam" id="TIGR01671">
    <property type="entry name" value="phage_TIGR01671"/>
    <property type="match status" value="1"/>
</dbReference>
<dbReference type="Proteomes" id="UP000002215">
    <property type="component" value="Chromosome"/>
</dbReference>
<evidence type="ECO:0000313" key="2">
    <source>
        <dbReference type="EMBL" id="ACU61304.1"/>
    </source>
</evidence>
<dbReference type="Pfam" id="PF09643">
    <property type="entry name" value="YopX"/>
    <property type="match status" value="1"/>
</dbReference>
<dbReference type="AlphaFoldDB" id="A0A979G5N9"/>
<dbReference type="InterPro" id="IPR019096">
    <property type="entry name" value="YopX_protein"/>
</dbReference>
<organism evidence="2 3">
    <name type="scientific">Chitinophaga pinensis (strain ATCC 43595 / DSM 2588 / LMG 13176 / NBRC 15968 / NCIMB 11800 / UQM 2034)</name>
    <dbReference type="NCBI Taxonomy" id="485918"/>
    <lineage>
        <taxon>Bacteria</taxon>
        <taxon>Pseudomonadati</taxon>
        <taxon>Bacteroidota</taxon>
        <taxon>Chitinophagia</taxon>
        <taxon>Chitinophagales</taxon>
        <taxon>Chitinophagaceae</taxon>
        <taxon>Chitinophaga</taxon>
    </lineage>
</organism>
<dbReference type="Gene3D" id="2.30.30.290">
    <property type="entry name" value="YopX-like domains"/>
    <property type="match status" value="1"/>
</dbReference>
<dbReference type="RefSeq" id="WP_012791477.1">
    <property type="nucleotide sequence ID" value="NC_013132.1"/>
</dbReference>
<reference evidence="2 3" key="2">
    <citation type="journal article" date="2010" name="Stand. Genomic Sci.">
        <title>Complete genome sequence of Chitinophaga pinensis type strain (UQM 2034).</title>
        <authorList>
            <person name="Glavina Del Rio T."/>
            <person name="Abt B."/>
            <person name="Spring S."/>
            <person name="Lapidus A."/>
            <person name="Nolan M."/>
            <person name="Tice H."/>
            <person name="Copeland A."/>
            <person name="Cheng J.F."/>
            <person name="Chen F."/>
            <person name="Bruce D."/>
            <person name="Goodwin L."/>
            <person name="Pitluck S."/>
            <person name="Ivanova N."/>
            <person name="Mavromatis K."/>
            <person name="Mikhailova N."/>
            <person name="Pati A."/>
            <person name="Chen A."/>
            <person name="Palaniappan K."/>
            <person name="Land M."/>
            <person name="Hauser L."/>
            <person name="Chang Y.J."/>
            <person name="Jeffries C.D."/>
            <person name="Chain P."/>
            <person name="Saunders E."/>
            <person name="Detter J.C."/>
            <person name="Brettin T."/>
            <person name="Rohde M."/>
            <person name="Goker M."/>
            <person name="Bristow J."/>
            <person name="Eisen J.A."/>
            <person name="Markowitz V."/>
            <person name="Hugenholtz P."/>
            <person name="Kyrpides N.C."/>
            <person name="Klenk H.P."/>
            <person name="Lucas S."/>
        </authorList>
    </citation>
    <scope>NUCLEOTIDE SEQUENCE [LARGE SCALE GENOMIC DNA]</scope>
    <source>
        <strain evidence="3">ATCC 43595 / DSM 2588 / LMG 13176 / NBRC 15968 / NCIMB 11800 / UQM 2034</strain>
    </source>
</reference>
<accession>A0A979G5N9</accession>
<gene>
    <name evidence="2" type="ordered locus">Cpin_3842</name>
</gene>
<proteinExistence type="predicted"/>
<dbReference type="InterPro" id="IPR010024">
    <property type="entry name" value="CHP16711"/>
</dbReference>
<name>A0A979G5N9_CHIPD</name>
<dbReference type="EMBL" id="CP001699">
    <property type="protein sequence ID" value="ACU61304.1"/>
    <property type="molecule type" value="Genomic_DNA"/>
</dbReference>
<evidence type="ECO:0000259" key="1">
    <source>
        <dbReference type="Pfam" id="PF09643"/>
    </source>
</evidence>
<reference evidence="3" key="1">
    <citation type="submission" date="2009-08" db="EMBL/GenBank/DDBJ databases">
        <title>The complete genome of Chitinophaga pinensis DSM 2588.</title>
        <authorList>
            <consortium name="US DOE Joint Genome Institute (JGI-PGF)"/>
            <person name="Lucas S."/>
            <person name="Copeland A."/>
            <person name="Lapidus A."/>
            <person name="Glavina del Rio T."/>
            <person name="Dalin E."/>
            <person name="Tice H."/>
            <person name="Bruce D."/>
            <person name="Goodwin L."/>
            <person name="Pitluck S."/>
            <person name="Kyrpides N."/>
            <person name="Mavromatis K."/>
            <person name="Ivanova N."/>
            <person name="Mikhailova N."/>
            <person name="Sims D."/>
            <person name="Meinche L."/>
            <person name="Brettin T."/>
            <person name="Detter J.C."/>
            <person name="Han C."/>
            <person name="Larimer F."/>
            <person name="Land M."/>
            <person name="Hauser L."/>
            <person name="Markowitz V."/>
            <person name="Cheng J.-F."/>
            <person name="Hugenholtz P."/>
            <person name="Woyke T."/>
            <person name="Wu D."/>
            <person name="Spring S."/>
            <person name="Klenk H.-P."/>
            <person name="Eisen J.A."/>
        </authorList>
    </citation>
    <scope>NUCLEOTIDE SEQUENCE [LARGE SCALE GENOMIC DNA]</scope>
    <source>
        <strain evidence="3">ATCC 43595 / DSM 2588 / LMG 13176 / NBRC 15968 / NCIMB 11800 / UQM 2034</strain>
    </source>
</reference>
<dbReference type="KEGG" id="cpi:Cpin_3842"/>
<feature type="domain" description="YopX protein" evidence="1">
    <location>
        <begin position="7"/>
        <end position="143"/>
    </location>
</feature>
<dbReference type="InterPro" id="IPR023385">
    <property type="entry name" value="YopX-like_C"/>
</dbReference>
<sequence length="147" mass="16806">MKNREIKFRAFVQELGGIINSESEDVSFEFSCNGFLLRTRDVRFVDRGGHYTDEIYEWNERPTAVLMQYTGIKDKNGVEIYEGDILQSEKGHSGKVVWIAATASFAVECSDGMWALNEGDISRDPQLTYTFVVGNIYEHSHLLNQKQ</sequence>